<keyword evidence="1" id="KW-0472">Membrane</keyword>
<feature type="transmembrane region" description="Helical" evidence="1">
    <location>
        <begin position="96"/>
        <end position="120"/>
    </location>
</feature>
<dbReference type="InterPro" id="IPR006696">
    <property type="entry name" value="DUF423"/>
</dbReference>
<keyword evidence="1" id="KW-1133">Transmembrane helix</keyword>
<dbReference type="Proteomes" id="UP000613160">
    <property type="component" value="Unassembled WGS sequence"/>
</dbReference>
<reference evidence="2" key="1">
    <citation type="journal article" date="2014" name="Int. J. Syst. Evol. Microbiol.">
        <title>Complete genome sequence of Corynebacterium casei LMG S-19264T (=DSM 44701T), isolated from a smear-ripened cheese.</title>
        <authorList>
            <consortium name="US DOE Joint Genome Institute (JGI-PGF)"/>
            <person name="Walter F."/>
            <person name="Albersmeier A."/>
            <person name="Kalinowski J."/>
            <person name="Ruckert C."/>
        </authorList>
    </citation>
    <scope>NUCLEOTIDE SEQUENCE</scope>
    <source>
        <strain evidence="2">CGMCC 1.15493</strain>
    </source>
</reference>
<protein>
    <recommendedName>
        <fullName evidence="4">DUF423 domain-containing protein</fullName>
    </recommendedName>
</protein>
<keyword evidence="1" id="KW-0812">Transmembrane</keyword>
<accession>A0A916Y1H8</accession>
<keyword evidence="3" id="KW-1185">Reference proteome</keyword>
<gene>
    <name evidence="2" type="ORF">GCM10011335_32750</name>
</gene>
<evidence type="ECO:0000256" key="1">
    <source>
        <dbReference type="SAM" id="Phobius"/>
    </source>
</evidence>
<name>A0A916Y1H8_9HYPH</name>
<organism evidence="2 3">
    <name type="scientific">Aureimonas glaciei</name>
    <dbReference type="NCBI Taxonomy" id="1776957"/>
    <lineage>
        <taxon>Bacteria</taxon>
        <taxon>Pseudomonadati</taxon>
        <taxon>Pseudomonadota</taxon>
        <taxon>Alphaproteobacteria</taxon>
        <taxon>Hyphomicrobiales</taxon>
        <taxon>Aurantimonadaceae</taxon>
        <taxon>Aureimonas</taxon>
    </lineage>
</organism>
<dbReference type="EMBL" id="BMJJ01000008">
    <property type="protein sequence ID" value="GGD27157.1"/>
    <property type="molecule type" value="Genomic_DNA"/>
</dbReference>
<comment type="caution">
    <text evidence="2">The sequence shown here is derived from an EMBL/GenBank/DDBJ whole genome shotgun (WGS) entry which is preliminary data.</text>
</comment>
<proteinExistence type="predicted"/>
<feature type="transmembrane region" description="Helical" evidence="1">
    <location>
        <begin position="37"/>
        <end position="56"/>
    </location>
</feature>
<evidence type="ECO:0008006" key="4">
    <source>
        <dbReference type="Google" id="ProtNLM"/>
    </source>
</evidence>
<evidence type="ECO:0000313" key="3">
    <source>
        <dbReference type="Proteomes" id="UP000613160"/>
    </source>
</evidence>
<dbReference type="AlphaFoldDB" id="A0A916Y1H8"/>
<evidence type="ECO:0000313" key="2">
    <source>
        <dbReference type="EMBL" id="GGD27157.1"/>
    </source>
</evidence>
<dbReference type="Pfam" id="PF04241">
    <property type="entry name" value="DUF423"/>
    <property type="match status" value="1"/>
</dbReference>
<sequence length="137" mass="13779">MAGDFRPAVLMAAGLLGALGVGGAALAAHGGDNRLIAIAAAIALVHAPCLIALAAVPAENLRLAMPAALLMVVGTLLFSGDLAARTFLGDRLFANAAPAGGMILIGGWLLVAIGAGLAVLRRRRHEKLHAREGIHGI</sequence>
<feature type="transmembrane region" description="Helical" evidence="1">
    <location>
        <begin position="63"/>
        <end position="84"/>
    </location>
</feature>
<reference evidence="2" key="2">
    <citation type="submission" date="2020-09" db="EMBL/GenBank/DDBJ databases">
        <authorList>
            <person name="Sun Q."/>
            <person name="Zhou Y."/>
        </authorList>
    </citation>
    <scope>NUCLEOTIDE SEQUENCE</scope>
    <source>
        <strain evidence="2">CGMCC 1.15493</strain>
    </source>
</reference>
<dbReference type="RefSeq" id="WP_188852643.1">
    <property type="nucleotide sequence ID" value="NZ_BMJJ01000008.1"/>
</dbReference>